<organism evidence="2 3">
    <name type="scientific">Podarcis lilfordi</name>
    <name type="common">Lilford's wall lizard</name>
    <dbReference type="NCBI Taxonomy" id="74358"/>
    <lineage>
        <taxon>Eukaryota</taxon>
        <taxon>Metazoa</taxon>
        <taxon>Chordata</taxon>
        <taxon>Craniata</taxon>
        <taxon>Vertebrata</taxon>
        <taxon>Euteleostomi</taxon>
        <taxon>Lepidosauria</taxon>
        <taxon>Squamata</taxon>
        <taxon>Bifurcata</taxon>
        <taxon>Unidentata</taxon>
        <taxon>Episquamata</taxon>
        <taxon>Laterata</taxon>
        <taxon>Lacertibaenia</taxon>
        <taxon>Lacertidae</taxon>
        <taxon>Podarcis</taxon>
    </lineage>
</organism>
<accession>A0AA35K5D7</accession>
<protein>
    <submittedName>
        <fullName evidence="2">Uncharacterized protein</fullName>
    </submittedName>
</protein>
<feature type="transmembrane region" description="Helical" evidence="1">
    <location>
        <begin position="35"/>
        <end position="54"/>
    </location>
</feature>
<sequence>MRKIHSRVPHVDEGLNQLLSSTYNRFFNKCSTMNSFFSLSVFLSLILLLADPGFSTITNEKHCYQAKGQCKPRECDWPSSYYGGMCHMYTIVCCLPTK</sequence>
<reference evidence="2" key="1">
    <citation type="submission" date="2022-12" db="EMBL/GenBank/DDBJ databases">
        <authorList>
            <person name="Alioto T."/>
            <person name="Alioto T."/>
            <person name="Gomez Garrido J."/>
        </authorList>
    </citation>
    <scope>NUCLEOTIDE SEQUENCE</scope>
</reference>
<name>A0AA35K5D7_9SAUR</name>
<evidence type="ECO:0000256" key="1">
    <source>
        <dbReference type="SAM" id="Phobius"/>
    </source>
</evidence>
<dbReference type="EMBL" id="OX395128">
    <property type="protein sequence ID" value="CAI5771406.1"/>
    <property type="molecule type" value="Genomic_DNA"/>
</dbReference>
<keyword evidence="3" id="KW-1185">Reference proteome</keyword>
<keyword evidence="1" id="KW-0812">Transmembrane</keyword>
<dbReference type="Proteomes" id="UP001178461">
    <property type="component" value="Chromosome 3"/>
</dbReference>
<keyword evidence="1" id="KW-1133">Transmembrane helix</keyword>
<gene>
    <name evidence="2" type="ORF">PODLI_1B012331</name>
</gene>
<proteinExistence type="predicted"/>
<evidence type="ECO:0000313" key="2">
    <source>
        <dbReference type="EMBL" id="CAI5771406.1"/>
    </source>
</evidence>
<dbReference type="AlphaFoldDB" id="A0AA35K5D7"/>
<evidence type="ECO:0000313" key="3">
    <source>
        <dbReference type="Proteomes" id="UP001178461"/>
    </source>
</evidence>
<keyword evidence="1" id="KW-0472">Membrane</keyword>